<reference evidence="2" key="1">
    <citation type="submission" date="2016-10" db="EMBL/GenBank/DDBJ databases">
        <authorList>
            <person name="Varghese N."/>
            <person name="Submissions S."/>
        </authorList>
    </citation>
    <scope>NUCLEOTIDE SEQUENCE [LARGE SCALE GENOMIC DNA]</scope>
    <source>
        <strain evidence="2">DSM 26893</strain>
    </source>
</reference>
<dbReference type="InterPro" id="IPR058979">
    <property type="entry name" value="LysC-like"/>
</dbReference>
<dbReference type="RefSeq" id="WP_236737043.1">
    <property type="nucleotide sequence ID" value="NZ_FOCM01000005.1"/>
</dbReference>
<proteinExistence type="predicted"/>
<dbReference type="Pfam" id="PF23793">
    <property type="entry name" value="LysC"/>
    <property type="match status" value="1"/>
</dbReference>
<dbReference type="AlphaFoldDB" id="A0A1H8HUV8"/>
<name>A0A1H8HUV8_9RHOB</name>
<evidence type="ECO:0000313" key="2">
    <source>
        <dbReference type="Proteomes" id="UP000199372"/>
    </source>
</evidence>
<dbReference type="Proteomes" id="UP000199372">
    <property type="component" value="Unassembled WGS sequence"/>
</dbReference>
<dbReference type="PROSITE" id="PS51257">
    <property type="entry name" value="PROKAR_LIPOPROTEIN"/>
    <property type="match status" value="1"/>
</dbReference>
<accession>A0A1H8HUV8</accession>
<keyword evidence="2" id="KW-1185">Reference proteome</keyword>
<organism evidence="1 2">
    <name type="scientific">Palleronia pelagia</name>
    <dbReference type="NCBI Taxonomy" id="387096"/>
    <lineage>
        <taxon>Bacteria</taxon>
        <taxon>Pseudomonadati</taxon>
        <taxon>Pseudomonadota</taxon>
        <taxon>Alphaproteobacteria</taxon>
        <taxon>Rhodobacterales</taxon>
        <taxon>Roseobacteraceae</taxon>
        <taxon>Palleronia</taxon>
    </lineage>
</organism>
<evidence type="ECO:0000313" key="1">
    <source>
        <dbReference type="EMBL" id="SEN59785.1"/>
    </source>
</evidence>
<protein>
    <submittedName>
        <fullName evidence="1">Uncharacterized protein</fullName>
    </submittedName>
</protein>
<gene>
    <name evidence="1" type="ORF">SAMN04488011_1057</name>
</gene>
<sequence length="84" mass="9261">MRLLILPFSTLLAAGACQPERIVYLPPQIPAETLTPCRISERQAETYRDLAVLATEHLTAARCANGKIETMAEILKETPDAPQQ</sequence>
<dbReference type="EMBL" id="FOCM01000005">
    <property type="protein sequence ID" value="SEN59785.1"/>
    <property type="molecule type" value="Genomic_DNA"/>
</dbReference>